<dbReference type="Proteomes" id="UP000054843">
    <property type="component" value="Unassembled WGS sequence"/>
</dbReference>
<comment type="caution">
    <text evidence="1">The sequence shown here is derived from an EMBL/GenBank/DDBJ whole genome shotgun (WGS) entry which is preliminary data.</text>
</comment>
<reference evidence="1 2" key="1">
    <citation type="submission" date="2015-01" db="EMBL/GenBank/DDBJ databases">
        <title>Evolution of Trichinella species and genotypes.</title>
        <authorList>
            <person name="Korhonen P.K."/>
            <person name="Edoardo P."/>
            <person name="Giuseppe L.R."/>
            <person name="Gasser R.B."/>
        </authorList>
    </citation>
    <scope>NUCLEOTIDE SEQUENCE [LARGE SCALE GENOMIC DNA]</scope>
    <source>
        <strain evidence="1">ISS1980</strain>
    </source>
</reference>
<evidence type="ECO:0000313" key="1">
    <source>
        <dbReference type="EMBL" id="KRZ64785.1"/>
    </source>
</evidence>
<organism evidence="1 2">
    <name type="scientific">Trichinella papuae</name>
    <dbReference type="NCBI Taxonomy" id="268474"/>
    <lineage>
        <taxon>Eukaryota</taxon>
        <taxon>Metazoa</taxon>
        <taxon>Ecdysozoa</taxon>
        <taxon>Nematoda</taxon>
        <taxon>Enoplea</taxon>
        <taxon>Dorylaimia</taxon>
        <taxon>Trichinellida</taxon>
        <taxon>Trichinellidae</taxon>
        <taxon>Trichinella</taxon>
    </lineage>
</organism>
<gene>
    <name evidence="1" type="ORF">T10_667</name>
</gene>
<keyword evidence="2" id="KW-1185">Reference proteome</keyword>
<protein>
    <submittedName>
        <fullName evidence="1">Uncharacterized protein</fullName>
    </submittedName>
</protein>
<sequence length="41" mass="4675">MPLYDTNRGNALLNSTNERFQVNNLQVKACSANEKIIFDEC</sequence>
<dbReference type="EMBL" id="JYDO01000777">
    <property type="protein sequence ID" value="KRZ64785.1"/>
    <property type="molecule type" value="Genomic_DNA"/>
</dbReference>
<name>A0A0V1LZ76_9BILA</name>
<proteinExistence type="predicted"/>
<accession>A0A0V1LZ76</accession>
<evidence type="ECO:0000313" key="2">
    <source>
        <dbReference type="Proteomes" id="UP000054843"/>
    </source>
</evidence>
<dbReference type="AlphaFoldDB" id="A0A0V1LZ76"/>